<evidence type="ECO:0000313" key="9">
    <source>
        <dbReference type="Proteomes" id="UP000504603"/>
    </source>
</evidence>
<dbReference type="CDD" id="cd00030">
    <property type="entry name" value="C2"/>
    <property type="match status" value="1"/>
</dbReference>
<dbReference type="Pfam" id="PF16016">
    <property type="entry name" value="VASt"/>
    <property type="match status" value="1"/>
</dbReference>
<keyword evidence="2 6" id="KW-0812">Transmembrane</keyword>
<evidence type="ECO:0000256" key="5">
    <source>
        <dbReference type="SAM" id="MobiDB-lite"/>
    </source>
</evidence>
<dbReference type="RefSeq" id="XP_022158951.1">
    <property type="nucleotide sequence ID" value="XM_022303259.1"/>
</dbReference>
<dbReference type="InterPro" id="IPR044655">
    <property type="entry name" value="BAGP1-like"/>
</dbReference>
<dbReference type="InterPro" id="IPR011993">
    <property type="entry name" value="PH-like_dom_sf"/>
</dbReference>
<evidence type="ECO:0000313" key="11">
    <source>
        <dbReference type="RefSeq" id="XP_022158949.1"/>
    </source>
</evidence>
<dbReference type="InterPro" id="IPR035892">
    <property type="entry name" value="C2_domain_sf"/>
</dbReference>
<feature type="region of interest" description="Disordered" evidence="5">
    <location>
        <begin position="658"/>
        <end position="678"/>
    </location>
</feature>
<keyword evidence="3 6" id="KW-1133">Transmembrane helix</keyword>
<dbReference type="SMART" id="SM00568">
    <property type="entry name" value="GRAM"/>
    <property type="match status" value="1"/>
</dbReference>
<reference evidence="10 11" key="1">
    <citation type="submission" date="2025-04" db="UniProtKB">
        <authorList>
            <consortium name="RefSeq"/>
        </authorList>
    </citation>
    <scope>IDENTIFICATION</scope>
    <source>
        <strain evidence="10 11">OHB3-1</strain>
    </source>
</reference>
<evidence type="ECO:0000313" key="10">
    <source>
        <dbReference type="RefSeq" id="XP_022158948.1"/>
    </source>
</evidence>
<dbReference type="PROSITE" id="PS50004">
    <property type="entry name" value="C2"/>
    <property type="match status" value="1"/>
</dbReference>
<dbReference type="GO" id="GO:0016020">
    <property type="term" value="C:membrane"/>
    <property type="evidence" value="ECO:0007669"/>
    <property type="project" value="UniProtKB-SubCell"/>
</dbReference>
<dbReference type="PRINTS" id="PR00360">
    <property type="entry name" value="C2DOMAIN"/>
</dbReference>
<dbReference type="RefSeq" id="XP_022158950.1">
    <property type="nucleotide sequence ID" value="XM_022303258.1"/>
</dbReference>
<keyword evidence="9" id="KW-1185">Reference proteome</keyword>
<organism evidence="9 12">
    <name type="scientific">Momordica charantia</name>
    <name type="common">Bitter gourd</name>
    <name type="synonym">Balsam pear</name>
    <dbReference type="NCBI Taxonomy" id="3673"/>
    <lineage>
        <taxon>Eukaryota</taxon>
        <taxon>Viridiplantae</taxon>
        <taxon>Streptophyta</taxon>
        <taxon>Embryophyta</taxon>
        <taxon>Tracheophyta</taxon>
        <taxon>Spermatophyta</taxon>
        <taxon>Magnoliopsida</taxon>
        <taxon>eudicotyledons</taxon>
        <taxon>Gunneridae</taxon>
        <taxon>Pentapetalae</taxon>
        <taxon>rosids</taxon>
        <taxon>fabids</taxon>
        <taxon>Cucurbitales</taxon>
        <taxon>Cucurbitaceae</taxon>
        <taxon>Momordiceae</taxon>
        <taxon>Momordica</taxon>
    </lineage>
</organism>
<dbReference type="RefSeq" id="XP_022158949.1">
    <property type="nucleotide sequence ID" value="XM_022303257.1"/>
</dbReference>
<dbReference type="AlphaFoldDB" id="A0A6J1DX94"/>
<keyword evidence="4 6" id="KW-0472">Membrane</keyword>
<evidence type="ECO:0000259" key="7">
    <source>
        <dbReference type="PROSITE" id="PS50004"/>
    </source>
</evidence>
<dbReference type="Gene3D" id="2.30.29.30">
    <property type="entry name" value="Pleckstrin-homology domain (PH domain)/Phosphotyrosine-binding domain (PTB)"/>
    <property type="match status" value="1"/>
</dbReference>
<protein>
    <submittedName>
        <fullName evidence="10 11">BAG-associated GRAM protein 1 isoform X1</fullName>
    </submittedName>
</protein>
<evidence type="ECO:0000256" key="3">
    <source>
        <dbReference type="ARBA" id="ARBA00022989"/>
    </source>
</evidence>
<dbReference type="KEGG" id="mcha:111025402"/>
<dbReference type="Pfam" id="PF02893">
    <property type="entry name" value="GRAM"/>
    <property type="match status" value="1"/>
</dbReference>
<evidence type="ECO:0000256" key="6">
    <source>
        <dbReference type="SAM" id="Phobius"/>
    </source>
</evidence>
<dbReference type="PANTHER" id="PTHR47038:SF1">
    <property type="entry name" value="BAG-ASSOCIATED GRAM PROTEIN 1"/>
    <property type="match status" value="1"/>
</dbReference>
<dbReference type="Proteomes" id="UP000504603">
    <property type="component" value="Unplaced"/>
</dbReference>
<dbReference type="Pfam" id="PF00168">
    <property type="entry name" value="C2"/>
    <property type="match status" value="1"/>
</dbReference>
<dbReference type="PROSITE" id="PS51778">
    <property type="entry name" value="VAST"/>
    <property type="match status" value="1"/>
</dbReference>
<dbReference type="PANTHER" id="PTHR47038">
    <property type="entry name" value="BAG-ASSOCIATED GRAM PROTEIN 1"/>
    <property type="match status" value="1"/>
</dbReference>
<dbReference type="RefSeq" id="XP_022158948.1">
    <property type="nucleotide sequence ID" value="XM_022303256.1"/>
</dbReference>
<evidence type="ECO:0000256" key="1">
    <source>
        <dbReference type="ARBA" id="ARBA00004167"/>
    </source>
</evidence>
<proteinExistence type="predicted"/>
<dbReference type="Gene3D" id="2.60.40.150">
    <property type="entry name" value="C2 domain"/>
    <property type="match status" value="1"/>
</dbReference>
<dbReference type="InterPro" id="IPR031968">
    <property type="entry name" value="VASt"/>
</dbReference>
<dbReference type="GeneID" id="111025402"/>
<feature type="transmembrane region" description="Helical" evidence="6">
    <location>
        <begin position="103"/>
        <end position="128"/>
    </location>
</feature>
<sequence>MLKLSRMAKASASSTVNDPCLHCRKLETSWWIPLIFSNSKGPPKDSSSRFISARISSRKAPAALPLTCTTTRKPLGTYTVMTPSILLDFELRPQMMIAMALDFLLPSWFEIKITLATSLFVILAYWFFAYRSGFFDADRSAVDNSGDAIHAKDKIPSGHLRDLPTNSAYLIKLELLAAKNLIAANLNGTSDPYAIITCGTEKRFSSMIPGSRNPMWGEEFNFSVDELPVQINVTIYDWDIVWKSAVLGSVTVTVESEGHTGAVWHTLDSPSGQVCLHIKTIKLPFNAGSSINGYAGANARRRASSDKPELTVVHQKPGPLQTIFELLPDEVVEHSFSCALERSFLYHGRMYVSSWHICFHSNIFSKQMKVVIPLADIDEIRRTQHAFINPAVTIILRMGAGGHGVPPLGSPDGRVRYKFASFWNRNHAFRALQRAVRNFQEMLEAEKKEKAESALRAHSSSVRVSGSKEKTTADHLPKNRTFQAFIKEEVLATIHSGVFPSTAEQFFTTLLSDGSSYTSAFVSRRKDTNLVMGQWHAADEYEGQVRELTYRSLCHSPMCPPDTAMTEYQHAALSEDKKKLVFEIVQHAHDVPFGSYFELHCRWLLETNAEDSSSIEIKAGVHFKKWCLMQTKIKAGAMLEYKRAVDLRLEVAHEYMKSNTSGSETNKTAPALSEAQSS</sequence>
<evidence type="ECO:0000313" key="13">
    <source>
        <dbReference type="RefSeq" id="XP_022158951.1"/>
    </source>
</evidence>
<gene>
    <name evidence="10 11 12 13" type="primary">LOC111025402</name>
</gene>
<dbReference type="InterPro" id="IPR000008">
    <property type="entry name" value="C2_dom"/>
</dbReference>
<name>A0A6J1DX94_MOMCH</name>
<evidence type="ECO:0000259" key="8">
    <source>
        <dbReference type="PROSITE" id="PS51778"/>
    </source>
</evidence>
<accession>A0A6J1DX94</accession>
<feature type="domain" description="C2" evidence="7">
    <location>
        <begin position="152"/>
        <end position="267"/>
    </location>
</feature>
<feature type="domain" description="VASt" evidence="8">
    <location>
        <begin position="487"/>
        <end position="660"/>
    </location>
</feature>
<comment type="subcellular location">
    <subcellularLocation>
        <location evidence="1">Membrane</location>
        <topology evidence="1">Single-pass membrane protein</topology>
    </subcellularLocation>
</comment>
<dbReference type="InterPro" id="IPR004182">
    <property type="entry name" value="GRAM"/>
</dbReference>
<dbReference type="SMART" id="SM00239">
    <property type="entry name" value="C2"/>
    <property type="match status" value="1"/>
</dbReference>
<evidence type="ECO:0000313" key="12">
    <source>
        <dbReference type="RefSeq" id="XP_022158950.1"/>
    </source>
</evidence>
<dbReference type="SUPFAM" id="SSF49562">
    <property type="entry name" value="C2 domain (Calcium/lipid-binding domain, CaLB)"/>
    <property type="match status" value="1"/>
</dbReference>
<evidence type="ECO:0000256" key="4">
    <source>
        <dbReference type="ARBA" id="ARBA00023136"/>
    </source>
</evidence>
<dbReference type="OrthoDB" id="67700at2759"/>
<evidence type="ECO:0000256" key="2">
    <source>
        <dbReference type="ARBA" id="ARBA00022692"/>
    </source>
</evidence>